<dbReference type="Pfam" id="PF00072">
    <property type="entry name" value="Response_reg"/>
    <property type="match status" value="1"/>
</dbReference>
<proteinExistence type="predicted"/>
<evidence type="ECO:0000259" key="3">
    <source>
        <dbReference type="PROSITE" id="PS50110"/>
    </source>
</evidence>
<feature type="modified residue" description="4-aspartylphosphate" evidence="2">
    <location>
        <position position="58"/>
    </location>
</feature>
<organism evidence="4 5">
    <name type="scientific">Nitrospira moscoviensis</name>
    <dbReference type="NCBI Taxonomy" id="42253"/>
    <lineage>
        <taxon>Bacteria</taxon>
        <taxon>Pseudomonadati</taxon>
        <taxon>Nitrospirota</taxon>
        <taxon>Nitrospiria</taxon>
        <taxon>Nitrospirales</taxon>
        <taxon>Nitrospiraceae</taxon>
        <taxon>Nitrospira</taxon>
    </lineage>
</organism>
<keyword evidence="1 2" id="KW-0597">Phosphoprotein</keyword>
<dbReference type="Gene3D" id="3.40.50.2300">
    <property type="match status" value="1"/>
</dbReference>
<dbReference type="InterPro" id="IPR050595">
    <property type="entry name" value="Bact_response_regulator"/>
</dbReference>
<dbReference type="PANTHER" id="PTHR44591:SF3">
    <property type="entry name" value="RESPONSE REGULATORY DOMAIN-CONTAINING PROTEIN"/>
    <property type="match status" value="1"/>
</dbReference>
<dbReference type="SMART" id="SM00448">
    <property type="entry name" value="REC"/>
    <property type="match status" value="1"/>
</dbReference>
<dbReference type="InterPro" id="IPR001789">
    <property type="entry name" value="Sig_transdc_resp-reg_receiver"/>
</dbReference>
<keyword evidence="5" id="KW-1185">Reference proteome</keyword>
<evidence type="ECO:0000256" key="1">
    <source>
        <dbReference type="ARBA" id="ARBA00022553"/>
    </source>
</evidence>
<sequence>MSILIVDDSEEERTLLSEVLRRAGYGPLLFADSAHRALGCLGLSGHGEVPSVDAVLVDVMMPGIDGLAFCRRVREEEHYAHLPLIIVTAKTDAADITAAYTAGASDYIRKPVIAAELIARVSMAITLKQELDDRIEREHALTGTVTELGRAVAELKSRKESMSVCCKCKRVRTAEGIWQRIEDYLEERLDVGIASAVCGKCEPAGRSPHG</sequence>
<dbReference type="AlphaFoldDB" id="A0A0K2GD68"/>
<gene>
    <name evidence="4" type="ORF">NITMOv2_2130</name>
</gene>
<dbReference type="SUPFAM" id="SSF52172">
    <property type="entry name" value="CheY-like"/>
    <property type="match status" value="1"/>
</dbReference>
<dbReference type="RefSeq" id="WP_053379699.1">
    <property type="nucleotide sequence ID" value="NZ_CP011801.1"/>
</dbReference>
<protein>
    <submittedName>
        <fullName evidence="4">Putative Response regulator, CheY-like</fullName>
    </submittedName>
</protein>
<dbReference type="PANTHER" id="PTHR44591">
    <property type="entry name" value="STRESS RESPONSE REGULATOR PROTEIN 1"/>
    <property type="match status" value="1"/>
</dbReference>
<dbReference type="GO" id="GO:0000160">
    <property type="term" value="P:phosphorelay signal transduction system"/>
    <property type="evidence" value="ECO:0007669"/>
    <property type="project" value="InterPro"/>
</dbReference>
<dbReference type="KEGG" id="nmv:NITMOv2_2130"/>
<dbReference type="OrthoDB" id="9790791at2"/>
<evidence type="ECO:0000313" key="5">
    <source>
        <dbReference type="Proteomes" id="UP000069205"/>
    </source>
</evidence>
<dbReference type="InterPro" id="IPR011006">
    <property type="entry name" value="CheY-like_superfamily"/>
</dbReference>
<dbReference type="EMBL" id="CP011801">
    <property type="protein sequence ID" value="ALA58547.1"/>
    <property type="molecule type" value="Genomic_DNA"/>
</dbReference>
<reference evidence="4 5" key="1">
    <citation type="journal article" date="2015" name="Proc. Natl. Acad. Sci. U.S.A.">
        <title>Expanded metabolic versatility of ubiquitous nitrite-oxidizing bacteria from the genus Nitrospira.</title>
        <authorList>
            <person name="Koch H."/>
            <person name="Lucker S."/>
            <person name="Albertsen M."/>
            <person name="Kitzinger K."/>
            <person name="Herbold C."/>
            <person name="Spieck E."/>
            <person name="Nielsen P.H."/>
            <person name="Wagner M."/>
            <person name="Daims H."/>
        </authorList>
    </citation>
    <scope>NUCLEOTIDE SEQUENCE [LARGE SCALE GENOMIC DNA]</scope>
    <source>
        <strain evidence="4 5">NSP M-1</strain>
    </source>
</reference>
<accession>A0A0K2GD68</accession>
<dbReference type="Proteomes" id="UP000069205">
    <property type="component" value="Chromosome"/>
</dbReference>
<evidence type="ECO:0000256" key="2">
    <source>
        <dbReference type="PROSITE-ProRule" id="PRU00169"/>
    </source>
</evidence>
<feature type="domain" description="Response regulatory" evidence="3">
    <location>
        <begin position="2"/>
        <end position="125"/>
    </location>
</feature>
<dbReference type="STRING" id="42253.NITMOv2_2130"/>
<evidence type="ECO:0000313" key="4">
    <source>
        <dbReference type="EMBL" id="ALA58547.1"/>
    </source>
</evidence>
<dbReference type="PROSITE" id="PS50110">
    <property type="entry name" value="RESPONSE_REGULATORY"/>
    <property type="match status" value="1"/>
</dbReference>
<name>A0A0K2GD68_NITMO</name>
<dbReference type="PATRIC" id="fig|42253.5.peg.2100"/>